<dbReference type="RefSeq" id="WP_232305954.1">
    <property type="nucleotide sequence ID" value="NZ_AVPG01000001.1"/>
</dbReference>
<dbReference type="EMBL" id="AVPG01000001">
    <property type="protein sequence ID" value="KGX89212.1"/>
    <property type="molecule type" value="Genomic_DNA"/>
</dbReference>
<dbReference type="GO" id="GO:0046983">
    <property type="term" value="F:protein dimerization activity"/>
    <property type="evidence" value="ECO:0007669"/>
    <property type="project" value="InterPro"/>
</dbReference>
<comment type="caution">
    <text evidence="2">The sequence shown here is derived from an EMBL/GenBank/DDBJ whole genome shotgun (WGS) entry which is preliminary data.</text>
</comment>
<keyword evidence="3" id="KW-1185">Reference proteome</keyword>
<dbReference type="InterPro" id="IPR036281">
    <property type="entry name" value="SinR/SinI_dimer_dom_sf"/>
</dbReference>
<sequence length="53" mass="6042">MREGIELRNGVDEEWVRLMIEAKAMGLTVKEIASFLTLKEAERGELLAYKCLS</sequence>
<evidence type="ECO:0000313" key="2">
    <source>
        <dbReference type="EMBL" id="KGX89212.1"/>
    </source>
</evidence>
<gene>
    <name evidence="2" type="ORF">N784_01985</name>
</gene>
<dbReference type="GO" id="GO:0006355">
    <property type="term" value="P:regulation of DNA-templated transcription"/>
    <property type="evidence" value="ECO:0007669"/>
    <property type="project" value="InterPro"/>
</dbReference>
<protein>
    <recommendedName>
        <fullName evidence="1">Sin domain-containing protein</fullName>
    </recommendedName>
</protein>
<dbReference type="Proteomes" id="UP000030401">
    <property type="component" value="Unassembled WGS sequence"/>
</dbReference>
<dbReference type="InterPro" id="IPR010981">
    <property type="entry name" value="SinR/SinI_dimer_dom"/>
</dbReference>
<feature type="domain" description="Sin" evidence="1">
    <location>
        <begin position="2"/>
        <end position="40"/>
    </location>
</feature>
<evidence type="ECO:0000259" key="1">
    <source>
        <dbReference type="PROSITE" id="PS51500"/>
    </source>
</evidence>
<name>A0A0A5I028_9BACI</name>
<dbReference type="AlphaFoldDB" id="A0A0A5I028"/>
<dbReference type="SUPFAM" id="SSF47406">
    <property type="entry name" value="SinR repressor dimerisation domain-like"/>
    <property type="match status" value="1"/>
</dbReference>
<dbReference type="PROSITE" id="PS51500">
    <property type="entry name" value="SIN"/>
    <property type="match status" value="1"/>
</dbReference>
<dbReference type="STRING" id="1385512.N784_01985"/>
<reference evidence="2 3" key="1">
    <citation type="submission" date="2013-08" db="EMBL/GenBank/DDBJ databases">
        <authorList>
            <person name="Huang J."/>
            <person name="Wang G."/>
        </authorList>
    </citation>
    <scope>NUCLEOTIDE SEQUENCE [LARGE SCALE GENOMIC DNA]</scope>
    <source>
        <strain evidence="2 3">JSM 072002</strain>
    </source>
</reference>
<dbReference type="Pfam" id="PF08671">
    <property type="entry name" value="SinI"/>
    <property type="match status" value="1"/>
</dbReference>
<evidence type="ECO:0000313" key="3">
    <source>
        <dbReference type="Proteomes" id="UP000030401"/>
    </source>
</evidence>
<accession>A0A0A5I028</accession>
<organism evidence="2 3">
    <name type="scientific">Pontibacillus litoralis JSM 072002</name>
    <dbReference type="NCBI Taxonomy" id="1385512"/>
    <lineage>
        <taxon>Bacteria</taxon>
        <taxon>Bacillati</taxon>
        <taxon>Bacillota</taxon>
        <taxon>Bacilli</taxon>
        <taxon>Bacillales</taxon>
        <taxon>Bacillaceae</taxon>
        <taxon>Pontibacillus</taxon>
    </lineage>
</organism>
<proteinExistence type="predicted"/>